<keyword evidence="3" id="KW-1185">Reference proteome</keyword>
<sequence length="386" mass="42487">MVDTQRWALSTLALMPGFALMALPPPVVSLATGSVGMVGLLGTSALVSVLAVHMSGWRRAGIVTRRRDPSTNTAIGALLLPRAHRNPPADFPDLRRQRAHVLQRLDHRARPDPKPYGAAEPDRIDFALAAMIGHVVDLWQVARPDDLSDTQIRELYMLDRLARAAPDTAGRLAQSFRNPSLAIDTRDKIAALRAQRARFELNRDAFEATRALADRRDPPGDLFAALDALGVPDPDLWHRVVTEYDPNDIAQRDAALACACEPDCNRATVALWFFDLVMDGSLETAARDGDEAFLDGVREVIAQWNADRYLRDEIGLDSADALTGGAMAVARRLDRVAELAGTPRWDMPVAMFETYPGRAPRPRPAWDIRTGRVVARPLLQDYLGTA</sequence>
<feature type="transmembrane region" description="Helical" evidence="1">
    <location>
        <begin position="7"/>
        <end position="23"/>
    </location>
</feature>
<proteinExistence type="predicted"/>
<keyword evidence="1" id="KW-0472">Membrane</keyword>
<gene>
    <name evidence="2" type="ORF">SAMN05421759_104240</name>
</gene>
<organism evidence="2 3">
    <name type="scientific">Roseivivax lentus</name>
    <dbReference type="NCBI Taxonomy" id="633194"/>
    <lineage>
        <taxon>Bacteria</taxon>
        <taxon>Pseudomonadati</taxon>
        <taxon>Pseudomonadota</taxon>
        <taxon>Alphaproteobacteria</taxon>
        <taxon>Rhodobacterales</taxon>
        <taxon>Roseobacteraceae</taxon>
        <taxon>Roseivivax</taxon>
    </lineage>
</organism>
<dbReference type="AlphaFoldDB" id="A0A1N7ME39"/>
<accession>A0A1N7ME39</accession>
<keyword evidence="1" id="KW-0812">Transmembrane</keyword>
<dbReference type="STRING" id="633194.SAMN05421759_104240"/>
<reference evidence="3" key="1">
    <citation type="submission" date="2017-01" db="EMBL/GenBank/DDBJ databases">
        <authorList>
            <person name="Varghese N."/>
            <person name="Submissions S."/>
        </authorList>
    </citation>
    <scope>NUCLEOTIDE SEQUENCE [LARGE SCALE GENOMIC DNA]</scope>
    <source>
        <strain evidence="3">DSM 29430</strain>
    </source>
</reference>
<dbReference type="OrthoDB" id="7846016at2"/>
<evidence type="ECO:0000313" key="2">
    <source>
        <dbReference type="EMBL" id="SIS84363.1"/>
    </source>
</evidence>
<keyword evidence="1" id="KW-1133">Transmembrane helix</keyword>
<evidence type="ECO:0000313" key="3">
    <source>
        <dbReference type="Proteomes" id="UP000186684"/>
    </source>
</evidence>
<name>A0A1N7ME39_9RHOB</name>
<protein>
    <recommendedName>
        <fullName evidence="4">DUF4274 domain-containing protein</fullName>
    </recommendedName>
</protein>
<dbReference type="Proteomes" id="UP000186684">
    <property type="component" value="Unassembled WGS sequence"/>
</dbReference>
<dbReference type="RefSeq" id="WP_143526131.1">
    <property type="nucleotide sequence ID" value="NZ_FTOQ01000004.1"/>
</dbReference>
<feature type="transmembrane region" description="Helical" evidence="1">
    <location>
        <begin position="35"/>
        <end position="57"/>
    </location>
</feature>
<dbReference type="EMBL" id="FTOQ01000004">
    <property type="protein sequence ID" value="SIS84363.1"/>
    <property type="molecule type" value="Genomic_DNA"/>
</dbReference>
<evidence type="ECO:0000256" key="1">
    <source>
        <dbReference type="SAM" id="Phobius"/>
    </source>
</evidence>
<evidence type="ECO:0008006" key="4">
    <source>
        <dbReference type="Google" id="ProtNLM"/>
    </source>
</evidence>